<evidence type="ECO:0000256" key="7">
    <source>
        <dbReference type="SAM" id="Phobius"/>
    </source>
</evidence>
<evidence type="ECO:0000256" key="8">
    <source>
        <dbReference type="SAM" id="SignalP"/>
    </source>
</evidence>
<dbReference type="SUPFAM" id="SSF52743">
    <property type="entry name" value="Subtilisin-like"/>
    <property type="match status" value="1"/>
</dbReference>
<dbReference type="PROSITE" id="PS51892">
    <property type="entry name" value="SUBTILASE"/>
    <property type="match status" value="1"/>
</dbReference>
<dbReference type="GO" id="GO:0006508">
    <property type="term" value="P:proteolysis"/>
    <property type="evidence" value="ECO:0007669"/>
    <property type="project" value="UniProtKB-KW"/>
</dbReference>
<feature type="active site" description="Charge relay system" evidence="5">
    <location>
        <position position="271"/>
    </location>
</feature>
<organism evidence="10 11">
    <name type="scientific">Streptosporangium brasiliense</name>
    <dbReference type="NCBI Taxonomy" id="47480"/>
    <lineage>
        <taxon>Bacteria</taxon>
        <taxon>Bacillati</taxon>
        <taxon>Actinomycetota</taxon>
        <taxon>Actinomycetes</taxon>
        <taxon>Streptosporangiales</taxon>
        <taxon>Streptosporangiaceae</taxon>
        <taxon>Streptosporangium</taxon>
    </lineage>
</organism>
<name>A0ABT9R7T0_9ACTN</name>
<evidence type="ECO:0000313" key="11">
    <source>
        <dbReference type="Proteomes" id="UP001230426"/>
    </source>
</evidence>
<dbReference type="PANTHER" id="PTHR43806:SF11">
    <property type="entry name" value="CEREVISIN-RELATED"/>
    <property type="match status" value="1"/>
</dbReference>
<proteinExistence type="inferred from homology"/>
<feature type="transmembrane region" description="Helical" evidence="7">
    <location>
        <begin position="367"/>
        <end position="388"/>
    </location>
</feature>
<dbReference type="Gene3D" id="3.40.50.200">
    <property type="entry name" value="Peptidase S8/S53 domain"/>
    <property type="match status" value="1"/>
</dbReference>
<feature type="signal peptide" evidence="8">
    <location>
        <begin position="1"/>
        <end position="26"/>
    </location>
</feature>
<keyword evidence="4 5" id="KW-0720">Serine protease</keyword>
<evidence type="ECO:0000256" key="2">
    <source>
        <dbReference type="ARBA" id="ARBA00022670"/>
    </source>
</evidence>
<evidence type="ECO:0000256" key="4">
    <source>
        <dbReference type="ARBA" id="ARBA00022825"/>
    </source>
</evidence>
<feature type="active site" description="Charge relay system" evidence="5">
    <location>
        <position position="60"/>
    </location>
</feature>
<gene>
    <name evidence="10" type="ORF">J2S55_004474</name>
</gene>
<sequence>MLRRRRAWAAGALAALSLTVATPVGAADVRADQRWVLEAMNVEQAWKTTKGAGVTVALVDSTVDGGVAELRGRVVSGPDMGSAQPAEGGPDAGWHGTAMASLIAGAGNGADGLLGTAPEARILSLPLVLRGGPENRTAQPEADLRTQSDSPVARAIRYAANHGAKVVSMSLGAYGPHKAEREAVSYALSRGVVLVAAVGNDGGSEHSLDNATSFWNFPAGYSGVIGVGAVDVTGRPAPFSSDNLSVLVSAPGVDIPVVIPGGGYRSAEGTSAAAALVAGVAALIKAKYPDIPPQLVSRALTSTATSAPAAGYDDHVGFGVVDAGAALARAGELMSRTAQASPPAVQHFGAGSLSREPTRPGPDPFRLGLYGVGLIGGLLAFGGAVVMLTRRSGPAAPAAGERAAGQAGPWP</sequence>
<reference evidence="10 11" key="1">
    <citation type="submission" date="2023-07" db="EMBL/GenBank/DDBJ databases">
        <title>Sequencing the genomes of 1000 actinobacteria strains.</title>
        <authorList>
            <person name="Klenk H.-P."/>
        </authorList>
    </citation>
    <scope>NUCLEOTIDE SEQUENCE [LARGE SCALE GENOMIC DNA]</scope>
    <source>
        <strain evidence="10 11">DSM 44109</strain>
    </source>
</reference>
<comment type="similarity">
    <text evidence="1 5">Belongs to the peptidase S8 family.</text>
</comment>
<evidence type="ECO:0000259" key="9">
    <source>
        <dbReference type="Pfam" id="PF00082"/>
    </source>
</evidence>
<dbReference type="InterPro" id="IPR036852">
    <property type="entry name" value="Peptidase_S8/S53_dom_sf"/>
</dbReference>
<dbReference type="RefSeq" id="WP_306864224.1">
    <property type="nucleotide sequence ID" value="NZ_JAUSRB010000002.1"/>
</dbReference>
<evidence type="ECO:0000256" key="5">
    <source>
        <dbReference type="PROSITE-ProRule" id="PRU01240"/>
    </source>
</evidence>
<keyword evidence="2 5" id="KW-0645">Protease</keyword>
<keyword evidence="7" id="KW-0472">Membrane</keyword>
<keyword evidence="3 5" id="KW-0378">Hydrolase</keyword>
<dbReference type="GO" id="GO:0008233">
    <property type="term" value="F:peptidase activity"/>
    <property type="evidence" value="ECO:0007669"/>
    <property type="project" value="UniProtKB-KW"/>
</dbReference>
<accession>A0ABT9R7T0</accession>
<evidence type="ECO:0000256" key="1">
    <source>
        <dbReference type="ARBA" id="ARBA00011073"/>
    </source>
</evidence>
<dbReference type="Proteomes" id="UP001230426">
    <property type="component" value="Unassembled WGS sequence"/>
</dbReference>
<evidence type="ECO:0000313" key="10">
    <source>
        <dbReference type="EMBL" id="MDP9865208.1"/>
    </source>
</evidence>
<dbReference type="Pfam" id="PF00082">
    <property type="entry name" value="Peptidase_S8"/>
    <property type="match status" value="1"/>
</dbReference>
<evidence type="ECO:0000256" key="6">
    <source>
        <dbReference type="SAM" id="MobiDB-lite"/>
    </source>
</evidence>
<dbReference type="InterPro" id="IPR050131">
    <property type="entry name" value="Peptidase_S8_subtilisin-like"/>
</dbReference>
<feature type="region of interest" description="Disordered" evidence="6">
    <location>
        <begin position="338"/>
        <end position="360"/>
    </location>
</feature>
<dbReference type="InterPro" id="IPR015500">
    <property type="entry name" value="Peptidase_S8_subtilisin-rel"/>
</dbReference>
<comment type="caution">
    <text evidence="10">The sequence shown here is derived from an EMBL/GenBank/DDBJ whole genome shotgun (WGS) entry which is preliminary data.</text>
</comment>
<dbReference type="PRINTS" id="PR00723">
    <property type="entry name" value="SUBTILISIN"/>
</dbReference>
<dbReference type="InterPro" id="IPR000209">
    <property type="entry name" value="Peptidase_S8/S53_dom"/>
</dbReference>
<keyword evidence="7" id="KW-0812">Transmembrane</keyword>
<keyword evidence="7" id="KW-1133">Transmembrane helix</keyword>
<protein>
    <submittedName>
        <fullName evidence="10">Subtilisin family serine protease</fullName>
    </submittedName>
</protein>
<feature type="chain" id="PRO_5045723797" evidence="8">
    <location>
        <begin position="27"/>
        <end position="411"/>
    </location>
</feature>
<feature type="active site" description="Charge relay system" evidence="5">
    <location>
        <position position="95"/>
    </location>
</feature>
<keyword evidence="8" id="KW-0732">Signal</keyword>
<dbReference type="PANTHER" id="PTHR43806">
    <property type="entry name" value="PEPTIDASE S8"/>
    <property type="match status" value="1"/>
</dbReference>
<feature type="domain" description="Peptidase S8/S53" evidence="9">
    <location>
        <begin position="51"/>
        <end position="319"/>
    </location>
</feature>
<evidence type="ECO:0000256" key="3">
    <source>
        <dbReference type="ARBA" id="ARBA00022801"/>
    </source>
</evidence>
<keyword evidence="11" id="KW-1185">Reference proteome</keyword>
<dbReference type="EMBL" id="JAUSRB010000002">
    <property type="protein sequence ID" value="MDP9865208.1"/>
    <property type="molecule type" value="Genomic_DNA"/>
</dbReference>